<keyword evidence="6 12" id="KW-0732">Signal</keyword>
<keyword evidence="4" id="KW-0325">Glycoprotein</keyword>
<dbReference type="Pfam" id="PF01522">
    <property type="entry name" value="Polysacc_deac_1"/>
    <property type="match status" value="1"/>
</dbReference>
<organism evidence="14 15">
    <name type="scientific">Hohenbuehelia grisea</name>
    <dbReference type="NCBI Taxonomy" id="104357"/>
    <lineage>
        <taxon>Eukaryota</taxon>
        <taxon>Fungi</taxon>
        <taxon>Dikarya</taxon>
        <taxon>Basidiomycota</taxon>
        <taxon>Agaricomycotina</taxon>
        <taxon>Agaricomycetes</taxon>
        <taxon>Agaricomycetidae</taxon>
        <taxon>Agaricales</taxon>
        <taxon>Pleurotineae</taxon>
        <taxon>Pleurotaceae</taxon>
        <taxon>Hohenbuehelia</taxon>
    </lineage>
</organism>
<evidence type="ECO:0000256" key="5">
    <source>
        <dbReference type="ARBA" id="ARBA00022723"/>
    </source>
</evidence>
<dbReference type="PANTHER" id="PTHR46471:SF2">
    <property type="entry name" value="CHITIN DEACETYLASE-RELATED"/>
    <property type="match status" value="1"/>
</dbReference>
<keyword evidence="11" id="KW-0961">Cell wall biogenesis/degradation</keyword>
<protein>
    <recommendedName>
        <fullName evidence="13">NodB homology domain-containing protein</fullName>
    </recommendedName>
</protein>
<dbReference type="Gene3D" id="3.20.20.370">
    <property type="entry name" value="Glycoside hydrolase/deacetylase"/>
    <property type="match status" value="1"/>
</dbReference>
<keyword evidence="15" id="KW-1185">Reference proteome</keyword>
<evidence type="ECO:0000256" key="7">
    <source>
        <dbReference type="ARBA" id="ARBA00022801"/>
    </source>
</evidence>
<keyword evidence="9" id="KW-0119">Carbohydrate metabolism</keyword>
<dbReference type="SUPFAM" id="SSF88713">
    <property type="entry name" value="Glycoside hydrolase/deacetylase"/>
    <property type="match status" value="1"/>
</dbReference>
<comment type="caution">
    <text evidence="14">The sequence shown here is derived from an EMBL/GenBank/DDBJ whole genome shotgun (WGS) entry which is preliminary data.</text>
</comment>
<comment type="subcellular location">
    <subcellularLocation>
        <location evidence="2">Cell membrane</location>
        <topology evidence="2">Lipid-anchor</topology>
        <topology evidence="2">GPI-anchor</topology>
    </subcellularLocation>
</comment>
<evidence type="ECO:0000313" key="14">
    <source>
        <dbReference type="EMBL" id="KAL0959087.1"/>
    </source>
</evidence>
<feature type="domain" description="NodB homology" evidence="13">
    <location>
        <begin position="35"/>
        <end position="256"/>
    </location>
</feature>
<keyword evidence="5" id="KW-0479">Metal-binding</keyword>
<evidence type="ECO:0000256" key="11">
    <source>
        <dbReference type="ARBA" id="ARBA00023316"/>
    </source>
</evidence>
<evidence type="ECO:0000256" key="2">
    <source>
        <dbReference type="ARBA" id="ARBA00004609"/>
    </source>
</evidence>
<dbReference type="PROSITE" id="PS51677">
    <property type="entry name" value="NODB"/>
    <property type="match status" value="1"/>
</dbReference>
<keyword evidence="4" id="KW-0336">GPI-anchor</keyword>
<feature type="chain" id="PRO_5045988113" description="NodB homology domain-containing protein" evidence="12">
    <location>
        <begin position="18"/>
        <end position="282"/>
    </location>
</feature>
<evidence type="ECO:0000256" key="3">
    <source>
        <dbReference type="ARBA" id="ARBA00022475"/>
    </source>
</evidence>
<evidence type="ECO:0000256" key="6">
    <source>
        <dbReference type="ARBA" id="ARBA00022729"/>
    </source>
</evidence>
<comment type="cofactor">
    <cofactor evidence="1">
        <name>Co(2+)</name>
        <dbReference type="ChEBI" id="CHEBI:48828"/>
    </cofactor>
</comment>
<name>A0ABR3JVH7_9AGAR</name>
<evidence type="ECO:0000256" key="4">
    <source>
        <dbReference type="ARBA" id="ARBA00022622"/>
    </source>
</evidence>
<keyword evidence="3" id="KW-1003">Cell membrane</keyword>
<evidence type="ECO:0000256" key="10">
    <source>
        <dbReference type="ARBA" id="ARBA00023288"/>
    </source>
</evidence>
<dbReference type="InterPro" id="IPR011330">
    <property type="entry name" value="Glyco_hydro/deAcase_b/a-brl"/>
</dbReference>
<evidence type="ECO:0000256" key="8">
    <source>
        <dbReference type="ARBA" id="ARBA00023136"/>
    </source>
</evidence>
<evidence type="ECO:0000256" key="9">
    <source>
        <dbReference type="ARBA" id="ARBA00023277"/>
    </source>
</evidence>
<dbReference type="EMBL" id="JASNQZ010000003">
    <property type="protein sequence ID" value="KAL0959087.1"/>
    <property type="molecule type" value="Genomic_DNA"/>
</dbReference>
<keyword evidence="10" id="KW-0449">Lipoprotein</keyword>
<proteinExistence type="predicted"/>
<evidence type="ECO:0000256" key="12">
    <source>
        <dbReference type="SAM" id="SignalP"/>
    </source>
</evidence>
<dbReference type="PANTHER" id="PTHR46471">
    <property type="entry name" value="CHITIN DEACETYLASE"/>
    <property type="match status" value="1"/>
</dbReference>
<keyword evidence="7" id="KW-0378">Hydrolase</keyword>
<keyword evidence="8" id="KW-0472">Membrane</keyword>
<gene>
    <name evidence="14" type="ORF">HGRIS_014385</name>
</gene>
<dbReference type="InterPro" id="IPR002509">
    <property type="entry name" value="NODB_dom"/>
</dbReference>
<accession>A0ABR3JVH7</accession>
<reference evidence="15" key="1">
    <citation type="submission" date="2024-06" db="EMBL/GenBank/DDBJ databases">
        <title>Multi-omics analyses provide insights into the biosynthesis of the anticancer antibiotic pleurotin in Hohenbuehelia grisea.</title>
        <authorList>
            <person name="Weaver J.A."/>
            <person name="Alberti F."/>
        </authorList>
    </citation>
    <scope>NUCLEOTIDE SEQUENCE [LARGE SCALE GENOMIC DNA]</scope>
    <source>
        <strain evidence="15">T-177</strain>
    </source>
</reference>
<evidence type="ECO:0000313" key="15">
    <source>
        <dbReference type="Proteomes" id="UP001556367"/>
    </source>
</evidence>
<feature type="signal peptide" evidence="12">
    <location>
        <begin position="1"/>
        <end position="17"/>
    </location>
</feature>
<dbReference type="Proteomes" id="UP001556367">
    <property type="component" value="Unassembled WGS sequence"/>
</dbReference>
<sequence length="282" mass="31639">MFASFFVTAALALLAAAAPQKRQLAQVITQCTKPNMAALTFDDGPWVYLYDVSKALKAAGAVGTFFLNGNNYECIYSEANVKRVKYAYDKGHQIASHTWGHKNLATLTWDQVHDEMWRVEREVPHQHPLPETYSLLITYQRLSSASSVFNQHSCAHVSRELQQCSPFSKLRPAFGSYNDNVRAAAANRGQKIVNWDLDSGDSVGVSVQESKNRYKEVAQRRPITVLALNHETQQKSVHEVLPYAIAELQKAGYKLVTVAECLGMQPYQWVGTPQARTSDWKC</sequence>
<evidence type="ECO:0000256" key="1">
    <source>
        <dbReference type="ARBA" id="ARBA00001941"/>
    </source>
</evidence>
<evidence type="ECO:0000259" key="13">
    <source>
        <dbReference type="PROSITE" id="PS51677"/>
    </source>
</evidence>